<dbReference type="EMBL" id="JAHCLR010000050">
    <property type="protein sequence ID" value="MBS9535596.1"/>
    <property type="molecule type" value="Genomic_DNA"/>
</dbReference>
<evidence type="ECO:0000313" key="1">
    <source>
        <dbReference type="EMBL" id="MBS9535596.1"/>
    </source>
</evidence>
<evidence type="ECO:0000313" key="2">
    <source>
        <dbReference type="Proteomes" id="UP001519535"/>
    </source>
</evidence>
<protein>
    <submittedName>
        <fullName evidence="1">Uncharacterized protein</fullName>
    </submittedName>
</protein>
<reference evidence="1 2" key="1">
    <citation type="submission" date="2021-05" db="EMBL/GenBank/DDBJ databases">
        <title>Mycobacterium acidophilum sp. nov., an extremely acid-tolerant member of the genus Mycobacterium.</title>
        <authorList>
            <person name="Xia J."/>
        </authorList>
    </citation>
    <scope>NUCLEOTIDE SEQUENCE [LARGE SCALE GENOMIC DNA]</scope>
    <source>
        <strain evidence="1 2">M1</strain>
    </source>
</reference>
<keyword evidence="2" id="KW-1185">Reference proteome</keyword>
<name>A0ABS5RQ00_9MYCO</name>
<gene>
    <name evidence="1" type="ORF">KIH27_18580</name>
</gene>
<comment type="caution">
    <text evidence="1">The sequence shown here is derived from an EMBL/GenBank/DDBJ whole genome shotgun (WGS) entry which is preliminary data.</text>
</comment>
<proteinExistence type="predicted"/>
<dbReference type="Proteomes" id="UP001519535">
    <property type="component" value="Unassembled WGS sequence"/>
</dbReference>
<organism evidence="1 2">
    <name type="scientific">Mycolicibacter acidiphilus</name>
    <dbReference type="NCBI Taxonomy" id="2835306"/>
    <lineage>
        <taxon>Bacteria</taxon>
        <taxon>Bacillati</taxon>
        <taxon>Actinomycetota</taxon>
        <taxon>Actinomycetes</taxon>
        <taxon>Mycobacteriales</taxon>
        <taxon>Mycobacteriaceae</taxon>
        <taxon>Mycolicibacter</taxon>
    </lineage>
</organism>
<dbReference type="RefSeq" id="WP_214094451.1">
    <property type="nucleotide sequence ID" value="NZ_JAHCLR010000050.1"/>
</dbReference>
<sequence length="81" mass="8938">MALIDIRIDNHHLDVEAWPLVSIHADLTRAARVMAPAAAVPRRALAGLVDDAVGAVSRTWCDHMLRRRRTPRAAIRVVPSV</sequence>
<accession>A0ABS5RQ00</accession>